<keyword evidence="1" id="KW-0812">Transmembrane</keyword>
<dbReference type="PANTHER" id="PTHR34211:SF3">
    <property type="entry name" value="CALCINEURIN-LIKE METALLO-PHOSPHOESTERASE SUPERFAMILY PROTEIN"/>
    <property type="match status" value="1"/>
</dbReference>
<dbReference type="EMBL" id="JAAATY010000001">
    <property type="protein sequence ID" value="NRN63098.1"/>
    <property type="molecule type" value="Genomic_DNA"/>
</dbReference>
<feature type="transmembrane region" description="Helical" evidence="1">
    <location>
        <begin position="399"/>
        <end position="422"/>
    </location>
</feature>
<sequence length="529" mass="58461">MSQLGFQRRRPVRWLTPRVLISTGIKSMLAGIFGSYADKRELQQSLPSPVHACGDDEVWFDFVADLGDGFDATYSVAFLLAAPHLEIDGHTLPRGQMLVMGGDEVYPAATYQAYEDHTKGPYRTALPSADDPPLLFALPGNHDWYDGLTSFLRTFAQQRAIGGWRTEQARSYFAVELPHRWWLFAVDTQFGEYIDTPQLEYFRAAAERLAGGDAVILCTPTPAWAYAPDDHRGYDVIQFFDREIIRPTGARIRVMLSGDSHHYARYSGSDERITCGGGGAYTSATHLLPEELDLPPQEARIPAPVETFSLEATYPSRTESAKLAAGIFRLPFTNPGLWGLTGVLQTILAVFLQFGLTVELDGAFGELATWAPTAFMVVLVAFAAFAFARLGPPRPGRALASVLHTVAHLALAALWAAVLLWMGGAAAVWMALLVTPMLIGFLDAELVALYLLVASRWDINTNEAFAGQGIEDYKSFLRMHITRTGELEIYPVKVPRICRSWRPNPGTPRLVPDEELTAELIEDVIRVSI</sequence>
<evidence type="ECO:0000313" key="3">
    <source>
        <dbReference type="Proteomes" id="UP000763557"/>
    </source>
</evidence>
<dbReference type="Gene3D" id="3.60.21.10">
    <property type="match status" value="1"/>
</dbReference>
<dbReference type="SUPFAM" id="SSF56300">
    <property type="entry name" value="Metallo-dependent phosphatases"/>
    <property type="match status" value="1"/>
</dbReference>
<keyword evidence="1" id="KW-1133">Transmembrane helix</keyword>
<dbReference type="RefSeq" id="WP_173123526.1">
    <property type="nucleotide sequence ID" value="NZ_CBCSGW010000039.1"/>
</dbReference>
<keyword evidence="1" id="KW-0472">Membrane</keyword>
<name>A0ABX2EVP9_9PSEU</name>
<accession>A0ABX2EVP9</accession>
<reference evidence="2 3" key="1">
    <citation type="submission" date="2020-01" db="EMBL/GenBank/DDBJ databases">
        <title>Kibdelosporangium persica a novel Actinomycetes from a hot desert in Iran.</title>
        <authorList>
            <person name="Safaei N."/>
            <person name="Zaburannyi N."/>
            <person name="Mueller R."/>
            <person name="Wink J."/>
        </authorList>
    </citation>
    <scope>NUCLEOTIDE SEQUENCE [LARGE SCALE GENOMIC DNA]</scope>
    <source>
        <strain evidence="2 3">4NS15</strain>
    </source>
</reference>
<evidence type="ECO:0000256" key="1">
    <source>
        <dbReference type="SAM" id="Phobius"/>
    </source>
</evidence>
<feature type="transmembrane region" description="Helical" evidence="1">
    <location>
        <begin position="368"/>
        <end position="387"/>
    </location>
</feature>
<protein>
    <submittedName>
        <fullName evidence="2">Metallophosphoesterase</fullName>
    </submittedName>
</protein>
<dbReference type="PANTHER" id="PTHR34211">
    <property type="entry name" value="CALCINEURIN-LIKE METALLO-PHOSPHOESTERASE SUPERFAMILY PROTEIN"/>
    <property type="match status" value="1"/>
</dbReference>
<organism evidence="2 3">
    <name type="scientific">Kibdelosporangium persicum</name>
    <dbReference type="NCBI Taxonomy" id="2698649"/>
    <lineage>
        <taxon>Bacteria</taxon>
        <taxon>Bacillati</taxon>
        <taxon>Actinomycetota</taxon>
        <taxon>Actinomycetes</taxon>
        <taxon>Pseudonocardiales</taxon>
        <taxon>Pseudonocardiaceae</taxon>
        <taxon>Kibdelosporangium</taxon>
    </lineage>
</organism>
<keyword evidence="3" id="KW-1185">Reference proteome</keyword>
<feature type="transmembrane region" description="Helical" evidence="1">
    <location>
        <begin position="428"/>
        <end position="453"/>
    </location>
</feature>
<dbReference type="Proteomes" id="UP000763557">
    <property type="component" value="Unassembled WGS sequence"/>
</dbReference>
<dbReference type="InterPro" id="IPR029052">
    <property type="entry name" value="Metallo-depent_PP-like"/>
</dbReference>
<gene>
    <name evidence="2" type="ORF">GC106_2990</name>
</gene>
<feature type="transmembrane region" description="Helical" evidence="1">
    <location>
        <begin position="337"/>
        <end position="356"/>
    </location>
</feature>
<evidence type="ECO:0000313" key="2">
    <source>
        <dbReference type="EMBL" id="NRN63098.1"/>
    </source>
</evidence>
<proteinExistence type="predicted"/>
<comment type="caution">
    <text evidence="2">The sequence shown here is derived from an EMBL/GenBank/DDBJ whole genome shotgun (WGS) entry which is preliminary data.</text>
</comment>